<sequence length="47" mass="5021">MSERILAMPGDFDSDLKSYPQVNNLGIESAALTIIKCGTIECTAISC</sequence>
<protein>
    <submittedName>
        <fullName evidence="1">Uncharacterized protein</fullName>
    </submittedName>
</protein>
<dbReference type="Proteomes" id="UP000183915">
    <property type="component" value="Unassembled WGS sequence"/>
</dbReference>
<keyword evidence="2" id="KW-1185">Reference proteome</keyword>
<evidence type="ECO:0000313" key="2">
    <source>
        <dbReference type="Proteomes" id="UP000183915"/>
    </source>
</evidence>
<proteinExistence type="predicted"/>
<gene>
    <name evidence="1" type="ORF">SAMN04490188_1646</name>
</gene>
<organism evidence="1 2">
    <name type="scientific">Pseudomonas kilonensis</name>
    <dbReference type="NCBI Taxonomy" id="132476"/>
    <lineage>
        <taxon>Bacteria</taxon>
        <taxon>Pseudomonadati</taxon>
        <taxon>Pseudomonadota</taxon>
        <taxon>Gammaproteobacteria</taxon>
        <taxon>Pseudomonadales</taxon>
        <taxon>Pseudomonadaceae</taxon>
        <taxon>Pseudomonas</taxon>
    </lineage>
</organism>
<name>A0ABY0YPY2_9PSED</name>
<dbReference type="EMBL" id="FNTT01000002">
    <property type="protein sequence ID" value="SED83036.1"/>
    <property type="molecule type" value="Genomic_DNA"/>
</dbReference>
<comment type="caution">
    <text evidence="1">The sequence shown here is derived from an EMBL/GenBank/DDBJ whole genome shotgun (WGS) entry which is preliminary data.</text>
</comment>
<accession>A0ABY0YPY2</accession>
<reference evidence="1 2" key="1">
    <citation type="submission" date="2016-10" db="EMBL/GenBank/DDBJ databases">
        <authorList>
            <person name="Varghese N."/>
            <person name="Submissions S."/>
        </authorList>
    </citation>
    <scope>NUCLEOTIDE SEQUENCE [LARGE SCALE GENOMIC DNA]</scope>
    <source>
        <strain evidence="1 2">BS3780</strain>
    </source>
</reference>
<evidence type="ECO:0000313" key="1">
    <source>
        <dbReference type="EMBL" id="SED83036.1"/>
    </source>
</evidence>